<dbReference type="PANTHER" id="PTHR32305">
    <property type="match status" value="1"/>
</dbReference>
<proteinExistence type="predicted"/>
<feature type="region of interest" description="Disordered" evidence="1">
    <location>
        <begin position="1"/>
        <end position="21"/>
    </location>
</feature>
<evidence type="ECO:0000256" key="1">
    <source>
        <dbReference type="SAM" id="MobiDB-lite"/>
    </source>
</evidence>
<accession>A0A8J3P4T4</accession>
<protein>
    <recommendedName>
        <fullName evidence="5">RHS repeat-associated protein</fullName>
    </recommendedName>
</protein>
<dbReference type="EMBL" id="BONI01000002">
    <property type="protein sequence ID" value="GIG03677.1"/>
    <property type="molecule type" value="Genomic_DNA"/>
</dbReference>
<feature type="compositionally biased region" description="Polar residues" evidence="1">
    <location>
        <begin position="1552"/>
        <end position="1568"/>
    </location>
</feature>
<feature type="compositionally biased region" description="Basic and acidic residues" evidence="1">
    <location>
        <begin position="1796"/>
        <end position="1806"/>
    </location>
</feature>
<dbReference type="InterPro" id="IPR022385">
    <property type="entry name" value="Rhs_assc_core"/>
</dbReference>
<feature type="region of interest" description="Disordered" evidence="1">
    <location>
        <begin position="1796"/>
        <end position="1839"/>
    </location>
</feature>
<dbReference type="InterPro" id="IPR031325">
    <property type="entry name" value="RHS_repeat"/>
</dbReference>
<dbReference type="PANTHER" id="PTHR32305:SF17">
    <property type="entry name" value="TRNA NUCLEASE WAPA"/>
    <property type="match status" value="1"/>
</dbReference>
<name>A0A8J3P4T4_9ACTN</name>
<feature type="region of interest" description="Disordered" evidence="1">
    <location>
        <begin position="1528"/>
        <end position="1568"/>
    </location>
</feature>
<keyword evidence="2" id="KW-1133">Transmembrane helix</keyword>
<gene>
    <name evidence="3" type="ORF">Cco03nite_03770</name>
</gene>
<reference evidence="3 4" key="1">
    <citation type="submission" date="2021-01" db="EMBL/GenBank/DDBJ databases">
        <title>Whole genome shotgun sequence of Catellatospora coxensis NBRC 107359.</title>
        <authorList>
            <person name="Komaki H."/>
            <person name="Tamura T."/>
        </authorList>
    </citation>
    <scope>NUCLEOTIDE SEQUENCE [LARGE SCALE GENOMIC DNA]</scope>
    <source>
        <strain evidence="3 4">NBRC 107359</strain>
    </source>
</reference>
<organism evidence="3 4">
    <name type="scientific">Catellatospora coxensis</name>
    <dbReference type="NCBI Taxonomy" id="310354"/>
    <lineage>
        <taxon>Bacteria</taxon>
        <taxon>Bacillati</taxon>
        <taxon>Actinomycetota</taxon>
        <taxon>Actinomycetes</taxon>
        <taxon>Micromonosporales</taxon>
        <taxon>Micromonosporaceae</taxon>
        <taxon>Catellatospora</taxon>
    </lineage>
</organism>
<evidence type="ECO:0008006" key="5">
    <source>
        <dbReference type="Google" id="ProtNLM"/>
    </source>
</evidence>
<dbReference type="NCBIfam" id="TIGR03696">
    <property type="entry name" value="Rhs_assc_core"/>
    <property type="match status" value="1"/>
</dbReference>
<dbReference type="InterPro" id="IPR050708">
    <property type="entry name" value="T6SS_VgrG/RHS"/>
</dbReference>
<keyword evidence="4" id="KW-1185">Reference proteome</keyword>
<keyword evidence="2" id="KW-0472">Membrane</keyword>
<dbReference type="NCBIfam" id="TIGR01643">
    <property type="entry name" value="YD_repeat_2x"/>
    <property type="match status" value="2"/>
</dbReference>
<sequence length="1955" mass="210575">MPLSADGTRRLAGSANPGGLPVKVTPVDDTGDVLSRRVLADIDDPSDQVGKVRVEVLDRATADRAGVALALRLSRADGAGVAGRVRIDVDYTAFRDAYGADWDSRLKLVALPDCALQAPDCAAPVDLGSVNNARTGVLSAEVAVTTKSVAPTSAGSLAGSGDMVIALVAGEASSDTGDFSQTDLKPSYSWAAGAQSGDFTWSYPIGVPPTPGDLTPEVSLKYGSGMVDGQTAGTNVQPGWLGEGWSYSPGYIERSHRACKQDDGHTHHWATQTAWEADKCWRVQNARIMWNGRSTELIPGADGVWRLADDDATKVELISDSGTSITQNWNNERWKVTTLDGTQYFFGQSFVPGTTTRTNSVQGEKIIGNDTGEPCFSTTSVAASTCSVAYRWLLDYVVDRHGNSLLYHYTKEGNRQRIAGSTTATGPYDRSAYLNRIDYGLRAGSEATTTAPARVLFTPGDRCFTASCATHNNTNWPDTPWDLDCTAAPCGLANFWSTKRLQKIETQIWTGTGTTYTTVDKFDLGGSFPTTGNGTDPVLWLTGITRTGQGSGTHVEGGNIALPTVTFVGSAKLNRADYDPNGTMAAPMKYRIDRIDTETGGQILVTYEATDTGCQFGSAFPDPDNNTKRCFPQYYYPQQAPPGWSWWHKFIVKKVVEKDLVGGSPDVEHNYAYTTTGSSSAVLWHHDMAEVFSATIGYRTWGMWRGYSTVTTTTGPTSGTRSQTVTLYGRGMHADRTDAGNGTRVVNVTNSLSETRADDDYLAGRKLEETVLDGAGGQALTRTLWDYEGTKTGERTWNVTDLGGSAPTQSWRALNTRQRERTWLSASGTWRERPIVYSHDAYGQVATVEDQGDAAVGNDTVCTKTTYAYDTTKHLIAFPIREQAFKVGCAATPSYPSDALSETRNFYDNGTTYTTAPTTGNLTRVDVAKSFTGSTPDLITTSKAGYDSYGRTTWVKDGLDRQTTTEYTHTNGLLTATKVINAISPVGHDADTVIDAQRGLPITVTDPNDKVTTGRYDALGRLRKVWRPGHLTSGMPDAEYVYSVTKTATTHVQSLVLGPNGNQVPAFEIYDGLLRKRQSQTTAPNDGKRVVTDTIYDGRGLVAKASVYYNSASAPTSTLVTAADTAIDEQTRYIYDGAERETSAETWSLNVYKWKTTNVYQGDRVATVPPTGGTTVQDRTDVRGKVVEKRQFHVNGDLSGGYDSTSYGYNLRGELVAVTDPAGNDWSYSYNLLGWQNQSVDPDAGTTYKTYDNAGQLTSTTDARNQKLYYTYDNLGRKTEVRQDTPTGTLRASWVYDTVAKGQLTSATRHDGGLAYISSIGAYDDGYRPLSNTVTIPASTANGALAGTYTTTTAYKTNGAVDTVTMPGIGGLPEETVTTTYTDQGLPSTMIGDDSYVAATTYRWNGAVKQTRHGDYGKRLRIDRSFEASTSRLLVLQVDTETPGSPNTYDDRYTTSFGYDQAGNVAAIAGKTAGVRDQVECFQYDYLRRMTKAWTEASWACNTPQRTGADPYWREWTFDTVGNRLTQTEKDSVGGDTTWNYTHPTPGGAQPHTLTSVTASGPLASTPTRSFTYDAAGNTLTRTAETGDAQTLTWDPEGHLATLTQGADSTSYLYDAAGNRLIGRAPGKTTLYLGGTELELLTSGGSPLGTRYYSAHGQTVASRSAAGLTWTCSDHHGTQLVQIDPITLAATRNRTMPYGETRGVQGAFVGSKGFIGGTADASGLTHLGAREYDPSLGRFISVDPIMDLSDPQQWNAYVYSHNNPATFSDPTGLIECGDDKCLYTSTISRDGEYRIIEDKRSPDPKNHTKTKQKISKPASKSGTIKLVGNPSPSPTPPGPVYNCHGPGTCTGPGQSGSTYNCYDGACGESGGETKEEPTFWSDIAELGAGFTLGLAIGGVICNDPIACVLFGVEGAAAVAIFGVLVVAGGQMYRDIFGDGVTNPVLEPIKAIMEWF</sequence>
<comment type="caution">
    <text evidence="3">The sequence shown here is derived from an EMBL/GenBank/DDBJ whole genome shotgun (WGS) entry which is preliminary data.</text>
</comment>
<evidence type="ECO:0000313" key="3">
    <source>
        <dbReference type="EMBL" id="GIG03677.1"/>
    </source>
</evidence>
<evidence type="ECO:0000313" key="4">
    <source>
        <dbReference type="Proteomes" id="UP000630887"/>
    </source>
</evidence>
<feature type="transmembrane region" description="Helical" evidence="2">
    <location>
        <begin position="1908"/>
        <end position="1927"/>
    </location>
</feature>
<dbReference type="Pfam" id="PF05593">
    <property type="entry name" value="RHS_repeat"/>
    <property type="match status" value="1"/>
</dbReference>
<dbReference type="Proteomes" id="UP000630887">
    <property type="component" value="Unassembled WGS sequence"/>
</dbReference>
<keyword evidence="2" id="KW-0812">Transmembrane</keyword>
<dbReference type="Gene3D" id="2.180.10.10">
    <property type="entry name" value="RHS repeat-associated core"/>
    <property type="match status" value="2"/>
</dbReference>
<evidence type="ECO:0000256" key="2">
    <source>
        <dbReference type="SAM" id="Phobius"/>
    </source>
</evidence>
<dbReference type="InterPro" id="IPR006530">
    <property type="entry name" value="YD"/>
</dbReference>